<feature type="transmembrane region" description="Helical" evidence="6">
    <location>
        <begin position="176"/>
        <end position="197"/>
    </location>
</feature>
<feature type="transmembrane region" description="Helical" evidence="6">
    <location>
        <begin position="407"/>
        <end position="424"/>
    </location>
</feature>
<evidence type="ECO:0000256" key="4">
    <source>
        <dbReference type="ARBA" id="ARBA00023136"/>
    </source>
</evidence>
<keyword evidence="9" id="KW-1185">Reference proteome</keyword>
<feature type="transmembrane region" description="Helical" evidence="6">
    <location>
        <begin position="243"/>
        <end position="265"/>
    </location>
</feature>
<keyword evidence="5" id="KW-0046">Antibiotic resistance</keyword>
<dbReference type="InterPro" id="IPR036259">
    <property type="entry name" value="MFS_trans_sf"/>
</dbReference>
<dbReference type="PROSITE" id="PS50850">
    <property type="entry name" value="MFS"/>
    <property type="match status" value="1"/>
</dbReference>
<feature type="transmembrane region" description="Helical" evidence="6">
    <location>
        <begin position="147"/>
        <end position="170"/>
    </location>
</feature>
<reference evidence="8 9" key="1">
    <citation type="journal article" date="2019" name="Int. J. Syst. Evol. Microbiol.">
        <title>The Global Catalogue of Microorganisms (GCM) 10K type strain sequencing project: providing services to taxonomists for standard genome sequencing and annotation.</title>
        <authorList>
            <consortium name="The Broad Institute Genomics Platform"/>
            <consortium name="The Broad Institute Genome Sequencing Center for Infectious Disease"/>
            <person name="Wu L."/>
            <person name="Ma J."/>
        </authorList>
    </citation>
    <scope>NUCLEOTIDE SEQUENCE [LARGE SCALE GENOMIC DNA]</scope>
    <source>
        <strain evidence="8 9">JCM 11445</strain>
    </source>
</reference>
<evidence type="ECO:0000256" key="2">
    <source>
        <dbReference type="ARBA" id="ARBA00022692"/>
    </source>
</evidence>
<comment type="caution">
    <text evidence="8">The sequence shown here is derived from an EMBL/GenBank/DDBJ whole genome shotgun (WGS) entry which is preliminary data.</text>
</comment>
<protein>
    <submittedName>
        <fullName evidence="8">MFS transporter</fullName>
    </submittedName>
</protein>
<feature type="transmembrane region" description="Helical" evidence="6">
    <location>
        <begin position="21"/>
        <end position="37"/>
    </location>
</feature>
<organism evidence="8 9">
    <name type="scientific">Streptomyces rhizosphaericus</name>
    <dbReference type="NCBI Taxonomy" id="114699"/>
    <lineage>
        <taxon>Bacteria</taxon>
        <taxon>Bacillati</taxon>
        <taxon>Actinomycetota</taxon>
        <taxon>Actinomycetes</taxon>
        <taxon>Kitasatosporales</taxon>
        <taxon>Streptomycetaceae</taxon>
        <taxon>Streptomyces</taxon>
        <taxon>Streptomyces violaceusniger group</taxon>
    </lineage>
</organism>
<dbReference type="InterPro" id="IPR011701">
    <property type="entry name" value="MFS"/>
</dbReference>
<feature type="transmembrane region" description="Helical" evidence="6">
    <location>
        <begin position="277"/>
        <end position="299"/>
    </location>
</feature>
<dbReference type="Pfam" id="PF07690">
    <property type="entry name" value="MFS_1"/>
    <property type="match status" value="1"/>
</dbReference>
<evidence type="ECO:0000259" key="7">
    <source>
        <dbReference type="PROSITE" id="PS50850"/>
    </source>
</evidence>
<gene>
    <name evidence="8" type="ORF">GCM10009576_074470</name>
</gene>
<feature type="transmembrane region" description="Helical" evidence="6">
    <location>
        <begin position="370"/>
        <end position="387"/>
    </location>
</feature>
<dbReference type="SUPFAM" id="SSF103473">
    <property type="entry name" value="MFS general substrate transporter"/>
    <property type="match status" value="1"/>
</dbReference>
<evidence type="ECO:0000313" key="9">
    <source>
        <dbReference type="Proteomes" id="UP001500033"/>
    </source>
</evidence>
<proteinExistence type="predicted"/>
<feature type="transmembrane region" description="Helical" evidence="6">
    <location>
        <begin position="311"/>
        <end position="330"/>
    </location>
</feature>
<accession>A0ABN1SKD5</accession>
<evidence type="ECO:0000256" key="5">
    <source>
        <dbReference type="ARBA" id="ARBA00023251"/>
    </source>
</evidence>
<dbReference type="Proteomes" id="UP001500033">
    <property type="component" value="Unassembled WGS sequence"/>
</dbReference>
<feature type="transmembrane region" description="Helical" evidence="6">
    <location>
        <begin position="113"/>
        <end position="135"/>
    </location>
</feature>
<feature type="transmembrane region" description="Helical" evidence="6">
    <location>
        <begin position="57"/>
        <end position="81"/>
    </location>
</feature>
<keyword evidence="4 6" id="KW-0472">Membrane</keyword>
<keyword evidence="3 6" id="KW-1133">Transmembrane helix</keyword>
<dbReference type="EMBL" id="BAAAIE010000064">
    <property type="protein sequence ID" value="GAA0993906.1"/>
    <property type="molecule type" value="Genomic_DNA"/>
</dbReference>
<feature type="transmembrane region" description="Helical" evidence="6">
    <location>
        <begin position="88"/>
        <end position="107"/>
    </location>
</feature>
<keyword evidence="2 6" id="KW-0812">Transmembrane</keyword>
<comment type="subcellular location">
    <subcellularLocation>
        <location evidence="1">Cell membrane</location>
        <topology evidence="1">Multi-pass membrane protein</topology>
    </subcellularLocation>
</comment>
<dbReference type="Gene3D" id="1.20.1250.20">
    <property type="entry name" value="MFS general substrate transporter like domains"/>
    <property type="match status" value="1"/>
</dbReference>
<name>A0ABN1SKD5_9ACTN</name>
<feature type="transmembrane region" description="Helical" evidence="6">
    <location>
        <begin position="336"/>
        <end position="358"/>
    </location>
</feature>
<evidence type="ECO:0000313" key="8">
    <source>
        <dbReference type="EMBL" id="GAA0993906.1"/>
    </source>
</evidence>
<evidence type="ECO:0000256" key="1">
    <source>
        <dbReference type="ARBA" id="ARBA00004651"/>
    </source>
</evidence>
<evidence type="ECO:0000256" key="3">
    <source>
        <dbReference type="ARBA" id="ARBA00022989"/>
    </source>
</evidence>
<dbReference type="InterPro" id="IPR020846">
    <property type="entry name" value="MFS_dom"/>
</dbReference>
<dbReference type="PANTHER" id="PTHR42718:SF35">
    <property type="entry name" value="BLL0718 PROTEIN"/>
    <property type="match status" value="1"/>
</dbReference>
<evidence type="ECO:0000256" key="6">
    <source>
        <dbReference type="SAM" id="Phobius"/>
    </source>
</evidence>
<sequence length="447" mass="48382">MESSSRQTTGPPPESISRRRWFVFGVVVALNFGVWLDEAKVSQLAPFWSDSLALTPAQVPGVLSAYLLGYAPMLAIAGVLADRFGSKIMLLTCGFGVTVLSVSMVFVRTYNEMWWRNLAFGFVFGLLLAPTFRILATWFPSHERTKVTSLTTGACAGISSMVTPLIALPIANHASWQLAFIAVAVFTVPPLILLFWISDEPRRMRGISAGEIALIEGVEAAAARQLGRVGFREMLSLLRNRSVILFGISGLLISPIWLSLNWLSFGLINLDKVNPDVVAVVLPAITVIPVTFSFLNGLVLQRVFGGRTCMWIAVGFLLGGVAFLIAALVPMGWVPWALLLGGGVMVANLIYFGTMNAYWAELAGPRFTGTLSRITSCLQVVAGMFLVKRSGSWFNENATGHARLATTMAVGGGIMLVAIVPVMLSKEVRVERTAAVEPLRETSAERA</sequence>
<dbReference type="PANTHER" id="PTHR42718">
    <property type="entry name" value="MAJOR FACILITATOR SUPERFAMILY MULTIDRUG TRANSPORTER MFSC"/>
    <property type="match status" value="1"/>
</dbReference>
<feature type="domain" description="Major facilitator superfamily (MFS) profile" evidence="7">
    <location>
        <begin position="23"/>
        <end position="429"/>
    </location>
</feature>